<dbReference type="InterPro" id="IPR036930">
    <property type="entry name" value="WGR_dom_sf"/>
</dbReference>
<dbReference type="AlphaFoldDB" id="A0A8J3ZB60"/>
<evidence type="ECO:0000313" key="4">
    <source>
        <dbReference type="Proteomes" id="UP000612585"/>
    </source>
</evidence>
<dbReference type="InterPro" id="IPR025406">
    <property type="entry name" value="DUF4132"/>
</dbReference>
<dbReference type="InterPro" id="IPR049809">
    <property type="entry name" value="YehF/YfeS-like_WGR"/>
</dbReference>
<dbReference type="SMART" id="SM00773">
    <property type="entry name" value="WGR"/>
    <property type="match status" value="1"/>
</dbReference>
<organism evidence="3 4">
    <name type="scientific">Virgisporangium aurantiacum</name>
    <dbReference type="NCBI Taxonomy" id="175570"/>
    <lineage>
        <taxon>Bacteria</taxon>
        <taxon>Bacillati</taxon>
        <taxon>Actinomycetota</taxon>
        <taxon>Actinomycetes</taxon>
        <taxon>Micromonosporales</taxon>
        <taxon>Micromonosporaceae</taxon>
        <taxon>Virgisporangium</taxon>
    </lineage>
</organism>
<protein>
    <recommendedName>
        <fullName evidence="2">WGR domain-containing protein</fullName>
    </recommendedName>
</protein>
<reference evidence="3" key="1">
    <citation type="submission" date="2021-01" db="EMBL/GenBank/DDBJ databases">
        <title>Whole genome shotgun sequence of Virgisporangium aurantiacum NBRC 16421.</title>
        <authorList>
            <person name="Komaki H."/>
            <person name="Tamura T."/>
        </authorList>
    </citation>
    <scope>NUCLEOTIDE SEQUENCE</scope>
    <source>
        <strain evidence="3">NBRC 16421</strain>
    </source>
</reference>
<dbReference type="InterPro" id="IPR008893">
    <property type="entry name" value="WGR_domain"/>
</dbReference>
<comment type="caution">
    <text evidence="3">The sequence shown here is derived from an EMBL/GenBank/DDBJ whole genome shotgun (WGS) entry which is preliminary data.</text>
</comment>
<feature type="domain" description="WGR" evidence="2">
    <location>
        <begin position="1"/>
        <end position="77"/>
    </location>
</feature>
<accession>A0A8J3ZB60</accession>
<proteinExistence type="predicted"/>
<evidence type="ECO:0000313" key="3">
    <source>
        <dbReference type="EMBL" id="GIJ60749.1"/>
    </source>
</evidence>
<dbReference type="Proteomes" id="UP000612585">
    <property type="component" value="Unassembled WGS sequence"/>
</dbReference>
<sequence>MQRYELVAGASAKFWEIDRDGVTVTVRFGRIGAAGQAQVKTFDSDAAAEAHRAKLVGEKTKKGYLPIASMTLTPPQPTAAPQPAAPAEPAEVRDEDVLVLPDSWRVVAWPRRDRGPAPISPLPLGRELELLSRGSEQLKLRLRNETTEPDVREAGLAYLGARLAGTDGQDDPFGAAALITALGMSIPYREHEVLEPVADDWVARLGYGFAAAATAELAGLALGGTSGAGRDEVGVVRIGTGGHHGYYLPHWFVIAVRLRTLIADATAKDRDAAETALANYREGWLAEHRAVTSFLLPDRLDWVRADCAGTSTHFLVARLLGGAAHTVDQVRAVEDAGRLAEADRTLPLLATLMIGVGPAIAPVLNDWLNWSAQGTEAIKRTLAALSLVPTDEAFGLLLRHVDRRYTHAALMEAAARFPRRALRLLAGSTDRAVAALLRVHVLSNPDMAQRALATLPPVAAGRVRAILDGAAAVVLAPPEALPPVLRDPPWARTRVPVPPVVVTGPVARPEAAMAWRPGERDAFLAHRVEVTDPSGGKQTWARLAAAEFDGPGSGWRELGIMVHGPDEVTRPRLAGWTPRTTWQLEAAAPALAARYELDVLPALLHLAREGSWDILPTLMPYASGDVALIVADWYSRLKSVRALAAAWLTRHPAVAARTLVPAAVGKAGAARRRAEQALRLIAASGHRDAVATAAATHGQKTVDAVSALIDADPLDALPAKMPVVPGWLDPGLLPPVPLTGGDGALPPDAVRNLCTVFALSTIAEPYAGVAQVLDACEPGPLAGFWWEAFERWQQMGLPPSEGWVLQALGPTGDDETVRRLGPLIRVWPGDGGHTRAVAGLDVLAAIGTDVALMHLNGIAQKVKFKGLRERAQERIADVARGLDLSPDQLADRLVPDFGLDADGSLLLDFGPRRFTVGFDEQLKPYVVDGSGQRRAALPKPGVKDDPDLAPAAAKRFADLKKDVRTVAGDQIRRLEDAMVTRRGWTAREFRDLFVAHPLVVHLVRRLVWGVYDGKGGLVGSLRVAEDRTFADADDEPYDLPDDAWVGVAHPLDLDAAAATWAEVLADYEILQPFPQLGRSTYALTDDEAAAAHLVRWIDRTLPTGRLLGLERRGWRRGAPQDGGVQGWFEREVDDALTVIVDLEPGIVVGEPTMFAEQRIADVWLKRPGDSWWVSPGRGAPFGSLDRVTASELLRDLTEVVQ</sequence>
<dbReference type="PROSITE" id="PS51977">
    <property type="entry name" value="WGR"/>
    <property type="match status" value="1"/>
</dbReference>
<feature type="compositionally biased region" description="Pro residues" evidence="1">
    <location>
        <begin position="74"/>
        <end position="86"/>
    </location>
</feature>
<evidence type="ECO:0000259" key="2">
    <source>
        <dbReference type="PROSITE" id="PS51977"/>
    </source>
</evidence>
<evidence type="ECO:0000256" key="1">
    <source>
        <dbReference type="SAM" id="MobiDB-lite"/>
    </source>
</evidence>
<dbReference type="RefSeq" id="WP_204005306.1">
    <property type="nucleotide sequence ID" value="NZ_BOPG01000058.1"/>
</dbReference>
<dbReference type="SUPFAM" id="SSF142921">
    <property type="entry name" value="WGR domain-like"/>
    <property type="match status" value="1"/>
</dbReference>
<name>A0A8J3ZB60_9ACTN</name>
<keyword evidence="4" id="KW-1185">Reference proteome</keyword>
<dbReference type="Gene3D" id="2.20.140.10">
    <property type="entry name" value="WGR domain"/>
    <property type="match status" value="1"/>
</dbReference>
<feature type="region of interest" description="Disordered" evidence="1">
    <location>
        <begin position="73"/>
        <end position="92"/>
    </location>
</feature>
<dbReference type="Pfam" id="PF13569">
    <property type="entry name" value="DUF4132"/>
    <property type="match status" value="1"/>
</dbReference>
<dbReference type="Pfam" id="PF05406">
    <property type="entry name" value="WGR"/>
    <property type="match status" value="1"/>
</dbReference>
<dbReference type="EMBL" id="BOPG01000058">
    <property type="protein sequence ID" value="GIJ60749.1"/>
    <property type="molecule type" value="Genomic_DNA"/>
</dbReference>
<gene>
    <name evidence="3" type="ORF">Vau01_082650</name>
</gene>
<dbReference type="CDD" id="cd07996">
    <property type="entry name" value="WGR_MMR_like"/>
    <property type="match status" value="1"/>
</dbReference>